<evidence type="ECO:0000256" key="1">
    <source>
        <dbReference type="SAM" id="Phobius"/>
    </source>
</evidence>
<dbReference type="RefSeq" id="WP_003347873.1">
    <property type="nucleotide sequence ID" value="NZ_ADWW01000003.1"/>
</dbReference>
<gene>
    <name evidence="2" type="ORF">BMMGA3_03180</name>
</gene>
<reference evidence="2 3" key="1">
    <citation type="journal article" date="2015" name="BMC Genomics">
        <title>Transcriptome analysis of thermophilic methylotrophic Bacillus methanolicus MGA3 using RNA-sequencing provides detailed insights into its previously uncharted transcriptional landscape.</title>
        <authorList>
            <person name="Irla M."/>
            <person name="Neshat A."/>
            <person name="Brautaset T."/>
            <person name="Ruckert C."/>
            <person name="Kalinowski J."/>
            <person name="Wendisch V.F."/>
        </authorList>
    </citation>
    <scope>NUCLEOTIDE SEQUENCE [LARGE SCALE GENOMIC DNA]</scope>
    <source>
        <strain evidence="3">MGA3 / ATCC 53907</strain>
    </source>
</reference>
<dbReference type="KEGG" id="bmet:BMMGA3_03180"/>
<dbReference type="OrthoDB" id="9972482at2"/>
<keyword evidence="1" id="KW-0812">Transmembrane</keyword>
<organism evidence="2 3">
    <name type="scientific">Bacillus methanolicus (strain MGA3 / ATCC 53907)</name>
    <dbReference type="NCBI Taxonomy" id="796606"/>
    <lineage>
        <taxon>Bacteria</taxon>
        <taxon>Bacillati</taxon>
        <taxon>Bacillota</taxon>
        <taxon>Bacilli</taxon>
        <taxon>Bacillales</taxon>
        <taxon>Bacillaceae</taxon>
        <taxon>Bacillus</taxon>
    </lineage>
</organism>
<evidence type="ECO:0000313" key="3">
    <source>
        <dbReference type="Proteomes" id="UP000027602"/>
    </source>
</evidence>
<feature type="transmembrane region" description="Helical" evidence="1">
    <location>
        <begin position="12"/>
        <end position="33"/>
    </location>
</feature>
<keyword evidence="3" id="KW-1185">Reference proteome</keyword>
<dbReference type="Proteomes" id="UP000027602">
    <property type="component" value="Chromosome"/>
</dbReference>
<protein>
    <submittedName>
        <fullName evidence="2">Putative membrane protein</fullName>
    </submittedName>
</protein>
<dbReference type="STRING" id="796606.BMMGA3_03180"/>
<sequence length="179" mass="21327">MKWLCELLLDPGFLGALVGSLLTGLTAIGILWYETYSRKKEQVFRSYGTMKILAAKLILFYEIEKITNEKIKMSQLAKEDDLRKLLQEPKKMNKDILDFLENEKDYIPYEFITRYFTLINQFKYISHAFDRAIDNPNENNFNLLVKHLKGANDIIRRFNDNNAKYLKEVEKKYKIQDYY</sequence>
<keyword evidence="1" id="KW-0472">Membrane</keyword>
<proteinExistence type="predicted"/>
<dbReference type="EMBL" id="CP007739">
    <property type="protein sequence ID" value="AIE59096.1"/>
    <property type="molecule type" value="Genomic_DNA"/>
</dbReference>
<name>I3E2T4_BACMM</name>
<evidence type="ECO:0000313" key="2">
    <source>
        <dbReference type="EMBL" id="AIE59096.1"/>
    </source>
</evidence>
<dbReference type="AlphaFoldDB" id="I3E2T4"/>
<keyword evidence="1" id="KW-1133">Transmembrane helix</keyword>
<dbReference type="HOGENOM" id="CLU_1500654_0_0_9"/>
<accession>I3E2T4</accession>